<feature type="transmembrane region" description="Helical" evidence="1">
    <location>
        <begin position="145"/>
        <end position="162"/>
    </location>
</feature>
<protein>
    <recommendedName>
        <fullName evidence="4">Glycosyltransferase RgtA/B/C/D-like domain-containing protein</fullName>
    </recommendedName>
</protein>
<feature type="transmembrane region" description="Helical" evidence="1">
    <location>
        <begin position="120"/>
        <end position="138"/>
    </location>
</feature>
<comment type="caution">
    <text evidence="2">The sequence shown here is derived from an EMBL/GenBank/DDBJ whole genome shotgun (WGS) entry which is preliminary data.</text>
</comment>
<evidence type="ECO:0000313" key="2">
    <source>
        <dbReference type="EMBL" id="NOJ50837.1"/>
    </source>
</evidence>
<keyword evidence="3" id="KW-1185">Reference proteome</keyword>
<feature type="transmembrane region" description="Helical" evidence="1">
    <location>
        <begin position="196"/>
        <end position="212"/>
    </location>
</feature>
<evidence type="ECO:0000313" key="3">
    <source>
        <dbReference type="Proteomes" id="UP000528734"/>
    </source>
</evidence>
<evidence type="ECO:0000256" key="1">
    <source>
        <dbReference type="SAM" id="Phobius"/>
    </source>
</evidence>
<evidence type="ECO:0008006" key="4">
    <source>
        <dbReference type="Google" id="ProtNLM"/>
    </source>
</evidence>
<reference evidence="2 3" key="1">
    <citation type="submission" date="2020-03" db="EMBL/GenBank/DDBJ databases">
        <title>Bradyrhizobium diversity isolated from nodules of Muelleranthus trifoliolatus.</title>
        <authorList>
            <person name="Klepa M."/>
            <person name="Helene L."/>
            <person name="Hungria M."/>
        </authorList>
    </citation>
    <scope>NUCLEOTIDE SEQUENCE [LARGE SCALE GENOMIC DNA]</scope>
    <source>
        <strain evidence="2 3">WSM 1744</strain>
    </source>
</reference>
<organism evidence="2 3">
    <name type="scientific">Bradyrhizobium archetypum</name>
    <dbReference type="NCBI Taxonomy" id="2721160"/>
    <lineage>
        <taxon>Bacteria</taxon>
        <taxon>Pseudomonadati</taxon>
        <taxon>Pseudomonadota</taxon>
        <taxon>Alphaproteobacteria</taxon>
        <taxon>Hyphomicrobiales</taxon>
        <taxon>Nitrobacteraceae</taxon>
        <taxon>Bradyrhizobium</taxon>
    </lineage>
</organism>
<name>A0A7Y4M5C0_9BRAD</name>
<dbReference type="EMBL" id="JAAVLW010000018">
    <property type="protein sequence ID" value="NOJ50837.1"/>
    <property type="molecule type" value="Genomic_DNA"/>
</dbReference>
<gene>
    <name evidence="2" type="ORF">HCN50_32230</name>
</gene>
<dbReference type="AlphaFoldDB" id="A0A7Y4M5C0"/>
<feature type="transmembrane region" description="Helical" evidence="1">
    <location>
        <begin position="322"/>
        <end position="340"/>
    </location>
</feature>
<keyword evidence="1" id="KW-0472">Membrane</keyword>
<feature type="transmembrane region" description="Helical" evidence="1">
    <location>
        <begin position="289"/>
        <end position="310"/>
    </location>
</feature>
<keyword evidence="1" id="KW-1133">Transmembrane helix</keyword>
<keyword evidence="1" id="KW-0812">Transmembrane</keyword>
<dbReference type="Proteomes" id="UP000528734">
    <property type="component" value="Unassembled WGS sequence"/>
</dbReference>
<accession>A0A7Y4M5C0</accession>
<feature type="transmembrane region" description="Helical" evidence="1">
    <location>
        <begin position="168"/>
        <end position="189"/>
    </location>
</feature>
<feature type="transmembrane region" description="Helical" evidence="1">
    <location>
        <begin position="218"/>
        <end position="234"/>
    </location>
</feature>
<feature type="transmembrane region" description="Helical" evidence="1">
    <location>
        <begin position="241"/>
        <end position="261"/>
    </location>
</feature>
<sequence>MGRMGVLKLLCAIGFLAVLASNVWTISRWSESRGVYDDICYLRQAHLFQKYGLDGFNTDITRDDDRFLSGKLKEISFPDWNDPAKMPCHVWNAKTNKRALQYPPGTGFALALFPSGFQVVPLYILASVVAVGFSLIALTYASTFYRLMLVAAFGDAAIYLMINPTKASYSVAPTMMVCALAGFLTAKLFTDGLRQRFFRLALIGLLIGISVNLRLPNLFLAAGYCLYLGGAFLWTRNRETFLQGVAFGVALLIGMVPTLIANTINAGNPLSTTYGGVDVVPPELNPGILWRYFVDVQFILLGIAAIWTGLLWRFNRARAGRIAVLVATNLAVNLIFFMTHPIFTPYYIIPIDMLSLWTLLFATLDLRGERAADRAAFPEPANA</sequence>
<proteinExistence type="predicted"/>